<evidence type="ECO:0000256" key="1">
    <source>
        <dbReference type="ARBA" id="ARBA00004651"/>
    </source>
</evidence>
<evidence type="ECO:0000313" key="9">
    <source>
        <dbReference type="EMBL" id="UOQ59079.1"/>
    </source>
</evidence>
<dbReference type="RefSeq" id="WP_244683905.1">
    <property type="nucleotide sequence ID" value="NZ_CP095043.1"/>
</dbReference>
<dbReference type="Proteomes" id="UP000831775">
    <property type="component" value="Chromosome"/>
</dbReference>
<evidence type="ECO:0000259" key="8">
    <source>
        <dbReference type="PROSITE" id="PS50928"/>
    </source>
</evidence>
<evidence type="ECO:0000256" key="3">
    <source>
        <dbReference type="ARBA" id="ARBA00022475"/>
    </source>
</evidence>
<dbReference type="CDD" id="cd06261">
    <property type="entry name" value="TM_PBP2"/>
    <property type="match status" value="1"/>
</dbReference>
<evidence type="ECO:0000256" key="2">
    <source>
        <dbReference type="ARBA" id="ARBA00022448"/>
    </source>
</evidence>
<dbReference type="PANTHER" id="PTHR30151">
    <property type="entry name" value="ALKANE SULFONATE ABC TRANSPORTER-RELATED, MEMBRANE SUBUNIT"/>
    <property type="match status" value="1"/>
</dbReference>
<evidence type="ECO:0000256" key="6">
    <source>
        <dbReference type="ARBA" id="ARBA00023136"/>
    </source>
</evidence>
<feature type="transmembrane region" description="Helical" evidence="7">
    <location>
        <begin position="86"/>
        <end position="106"/>
    </location>
</feature>
<keyword evidence="2 7" id="KW-0813">Transport</keyword>
<feature type="transmembrane region" description="Helical" evidence="7">
    <location>
        <begin position="55"/>
        <end position="74"/>
    </location>
</feature>
<feature type="transmembrane region" description="Helical" evidence="7">
    <location>
        <begin position="24"/>
        <end position="43"/>
    </location>
</feature>
<keyword evidence="4 7" id="KW-0812">Transmembrane</keyword>
<feature type="transmembrane region" description="Helical" evidence="7">
    <location>
        <begin position="126"/>
        <end position="153"/>
    </location>
</feature>
<keyword evidence="10" id="KW-1185">Reference proteome</keyword>
<dbReference type="Gene3D" id="1.10.3720.10">
    <property type="entry name" value="MetI-like"/>
    <property type="match status" value="1"/>
</dbReference>
<keyword evidence="3" id="KW-1003">Cell membrane</keyword>
<dbReference type="PANTHER" id="PTHR30151:SF0">
    <property type="entry name" value="ABC TRANSPORTER PERMEASE PROTEIN MJ0413-RELATED"/>
    <property type="match status" value="1"/>
</dbReference>
<evidence type="ECO:0000256" key="5">
    <source>
        <dbReference type="ARBA" id="ARBA00022989"/>
    </source>
</evidence>
<feature type="transmembrane region" description="Helical" evidence="7">
    <location>
        <begin position="190"/>
        <end position="216"/>
    </location>
</feature>
<name>A0ABY4FSD5_9MICO</name>
<gene>
    <name evidence="9" type="ORF">MUN76_08385</name>
</gene>
<keyword evidence="6 7" id="KW-0472">Membrane</keyword>
<evidence type="ECO:0000313" key="10">
    <source>
        <dbReference type="Proteomes" id="UP000831775"/>
    </source>
</evidence>
<reference evidence="9 10" key="1">
    <citation type="submission" date="2022-04" db="EMBL/GenBank/DDBJ databases">
        <title>Leucobacter sp. isolated from rhizosphere of onion.</title>
        <authorList>
            <person name="Won M."/>
            <person name="Lee C.-M."/>
            <person name="Woen H.-Y."/>
            <person name="Kwon S.-W."/>
        </authorList>
    </citation>
    <scope>NUCLEOTIDE SEQUENCE [LARGE SCALE GENOMIC DNA]</scope>
    <source>
        <strain evidence="9 10">H25R-14</strain>
    </source>
</reference>
<dbReference type="EMBL" id="CP095043">
    <property type="protein sequence ID" value="UOQ59079.1"/>
    <property type="molecule type" value="Genomic_DNA"/>
</dbReference>
<organism evidence="9 10">
    <name type="scientific">Leucobacter rhizosphaerae</name>
    <dbReference type="NCBI Taxonomy" id="2932245"/>
    <lineage>
        <taxon>Bacteria</taxon>
        <taxon>Bacillati</taxon>
        <taxon>Actinomycetota</taxon>
        <taxon>Actinomycetes</taxon>
        <taxon>Micrococcales</taxon>
        <taxon>Microbacteriaceae</taxon>
        <taxon>Leucobacter</taxon>
    </lineage>
</organism>
<feature type="domain" description="ABC transmembrane type-1" evidence="8">
    <location>
        <begin position="75"/>
        <end position="255"/>
    </location>
</feature>
<dbReference type="PROSITE" id="PS50928">
    <property type="entry name" value="ABC_TM1"/>
    <property type="match status" value="1"/>
</dbReference>
<evidence type="ECO:0000256" key="7">
    <source>
        <dbReference type="RuleBase" id="RU363032"/>
    </source>
</evidence>
<feature type="transmembrane region" description="Helical" evidence="7">
    <location>
        <begin position="236"/>
        <end position="258"/>
    </location>
</feature>
<dbReference type="Pfam" id="PF00528">
    <property type="entry name" value="BPD_transp_1"/>
    <property type="match status" value="1"/>
</dbReference>
<dbReference type="InterPro" id="IPR000515">
    <property type="entry name" value="MetI-like"/>
</dbReference>
<evidence type="ECO:0000256" key="4">
    <source>
        <dbReference type="ARBA" id="ARBA00022692"/>
    </source>
</evidence>
<proteinExistence type="inferred from homology"/>
<dbReference type="SUPFAM" id="SSF161098">
    <property type="entry name" value="MetI-like"/>
    <property type="match status" value="1"/>
</dbReference>
<sequence length="270" mass="28660">MTTFTIPITVPGAKSRGLSRRARLILSRLLVLVVLAGTWQLLYWSGALPEVAPDIGQIVTALAAVLLSAAFWVAVGQTLFGAFSGWGIAAVVGVVLGVAIGTNGFLSRSVGVVVEFGRSFPMLALMPVIVLVIGVNARMEILMVFLSCLWPILIQAIAGSRRQDQAVADTVAVFRISPLRRFWRVTVPGALPLISTGLRIAASISILVAVGVGVLSQTPGLGRQITMAQEASRWDVAFAYIIFAGLVGWALNSAIAAVESRALKWNRQEA</sequence>
<dbReference type="InterPro" id="IPR035906">
    <property type="entry name" value="MetI-like_sf"/>
</dbReference>
<comment type="subcellular location">
    <subcellularLocation>
        <location evidence="1 7">Cell membrane</location>
        <topology evidence="1 7">Multi-pass membrane protein</topology>
    </subcellularLocation>
</comment>
<protein>
    <submittedName>
        <fullName evidence="9">ABC transporter permease subunit</fullName>
    </submittedName>
</protein>
<accession>A0ABY4FSD5</accession>
<comment type="similarity">
    <text evidence="7">Belongs to the binding-protein-dependent transport system permease family.</text>
</comment>
<keyword evidence="5 7" id="KW-1133">Transmembrane helix</keyword>